<keyword evidence="2" id="KW-0805">Transcription regulation</keyword>
<organism evidence="7 8">
    <name type="scientific">Alloacidobacterium dinghuense</name>
    <dbReference type="NCBI Taxonomy" id="2763107"/>
    <lineage>
        <taxon>Bacteria</taxon>
        <taxon>Pseudomonadati</taxon>
        <taxon>Acidobacteriota</taxon>
        <taxon>Terriglobia</taxon>
        <taxon>Terriglobales</taxon>
        <taxon>Acidobacteriaceae</taxon>
        <taxon>Alloacidobacterium</taxon>
    </lineage>
</organism>
<reference evidence="7 8" key="1">
    <citation type="submission" date="2020-08" db="EMBL/GenBank/DDBJ databases">
        <title>Edaphobacter telluris sp. nov. and Acidobacterium dinghuensis sp. nov., two acidobacteria isolated from forest soil.</title>
        <authorList>
            <person name="Fu J."/>
            <person name="Qiu L."/>
        </authorList>
    </citation>
    <scope>NUCLEOTIDE SEQUENCE [LARGE SCALE GENOMIC DNA]</scope>
    <source>
        <strain evidence="7">4Y35</strain>
    </source>
</reference>
<dbReference type="Pfam" id="PF08281">
    <property type="entry name" value="Sigma70_r4_2"/>
    <property type="match status" value="1"/>
</dbReference>
<dbReference type="NCBIfam" id="TIGR02937">
    <property type="entry name" value="sigma70-ECF"/>
    <property type="match status" value="1"/>
</dbReference>
<evidence type="ECO:0000259" key="5">
    <source>
        <dbReference type="Pfam" id="PF04542"/>
    </source>
</evidence>
<evidence type="ECO:0000313" key="7">
    <source>
        <dbReference type="EMBL" id="QNI33020.1"/>
    </source>
</evidence>
<dbReference type="InterPro" id="IPR014284">
    <property type="entry name" value="RNA_pol_sigma-70_dom"/>
</dbReference>
<dbReference type="InterPro" id="IPR039425">
    <property type="entry name" value="RNA_pol_sigma-70-like"/>
</dbReference>
<dbReference type="SUPFAM" id="SSF88659">
    <property type="entry name" value="Sigma3 and sigma4 domains of RNA polymerase sigma factors"/>
    <property type="match status" value="1"/>
</dbReference>
<dbReference type="InterPro" id="IPR013325">
    <property type="entry name" value="RNA_pol_sigma_r2"/>
</dbReference>
<dbReference type="Pfam" id="PF04542">
    <property type="entry name" value="Sigma70_r2"/>
    <property type="match status" value="1"/>
</dbReference>
<evidence type="ECO:0000313" key="8">
    <source>
        <dbReference type="Proteomes" id="UP000515312"/>
    </source>
</evidence>
<dbReference type="GO" id="GO:0003677">
    <property type="term" value="F:DNA binding"/>
    <property type="evidence" value="ECO:0007669"/>
    <property type="project" value="InterPro"/>
</dbReference>
<dbReference type="Proteomes" id="UP000515312">
    <property type="component" value="Chromosome"/>
</dbReference>
<evidence type="ECO:0000256" key="2">
    <source>
        <dbReference type="ARBA" id="ARBA00023015"/>
    </source>
</evidence>
<evidence type="ECO:0000256" key="4">
    <source>
        <dbReference type="ARBA" id="ARBA00023163"/>
    </source>
</evidence>
<evidence type="ECO:0000256" key="1">
    <source>
        <dbReference type="ARBA" id="ARBA00010641"/>
    </source>
</evidence>
<dbReference type="InterPro" id="IPR013324">
    <property type="entry name" value="RNA_pol_sigma_r3/r4-like"/>
</dbReference>
<dbReference type="PANTHER" id="PTHR43133">
    <property type="entry name" value="RNA POLYMERASE ECF-TYPE SIGMA FACTO"/>
    <property type="match status" value="1"/>
</dbReference>
<keyword evidence="8" id="KW-1185">Reference proteome</keyword>
<name>A0A7G8BKF0_9BACT</name>
<dbReference type="InterPro" id="IPR007627">
    <property type="entry name" value="RNA_pol_sigma70_r2"/>
</dbReference>
<dbReference type="GO" id="GO:0006352">
    <property type="term" value="P:DNA-templated transcription initiation"/>
    <property type="evidence" value="ECO:0007669"/>
    <property type="project" value="InterPro"/>
</dbReference>
<sequence length="174" mass="19750">MAKRDDAKFTECVRRHSRLVFRVAYAVLRNSHDAEDVVQEVFLKLYRGNAWDGMRDEKAYLARAAWRVALDHLPKHEPAHEVGEIEIESGRPSPEQTALDADLQQKVHRLIDGLPEELRQPLALSTIQELTSSEVAQLLGIPEGTVRTRVLRARQLLREKLAALEGKNHAARHA</sequence>
<protein>
    <submittedName>
        <fullName evidence="7">Sigma-70 family RNA polymerase sigma factor</fullName>
    </submittedName>
</protein>
<dbReference type="CDD" id="cd06171">
    <property type="entry name" value="Sigma70_r4"/>
    <property type="match status" value="1"/>
</dbReference>
<dbReference type="SUPFAM" id="SSF88946">
    <property type="entry name" value="Sigma2 domain of RNA polymerase sigma factors"/>
    <property type="match status" value="1"/>
</dbReference>
<gene>
    <name evidence="7" type="ORF">H7849_03310</name>
</gene>
<accession>A0A7G8BKF0</accession>
<evidence type="ECO:0000256" key="3">
    <source>
        <dbReference type="ARBA" id="ARBA00023082"/>
    </source>
</evidence>
<dbReference type="Gene3D" id="1.10.10.10">
    <property type="entry name" value="Winged helix-like DNA-binding domain superfamily/Winged helix DNA-binding domain"/>
    <property type="match status" value="1"/>
</dbReference>
<evidence type="ECO:0000259" key="6">
    <source>
        <dbReference type="Pfam" id="PF08281"/>
    </source>
</evidence>
<dbReference type="InterPro" id="IPR036388">
    <property type="entry name" value="WH-like_DNA-bd_sf"/>
</dbReference>
<keyword evidence="3" id="KW-0731">Sigma factor</keyword>
<feature type="domain" description="RNA polymerase sigma-70 region 2" evidence="5">
    <location>
        <begin position="13"/>
        <end position="76"/>
    </location>
</feature>
<dbReference type="KEGG" id="adin:H7849_03310"/>
<dbReference type="PANTHER" id="PTHR43133:SF51">
    <property type="entry name" value="RNA POLYMERASE SIGMA FACTOR"/>
    <property type="match status" value="1"/>
</dbReference>
<dbReference type="InterPro" id="IPR013249">
    <property type="entry name" value="RNA_pol_sigma70_r4_t2"/>
</dbReference>
<dbReference type="EMBL" id="CP060394">
    <property type="protein sequence ID" value="QNI33020.1"/>
    <property type="molecule type" value="Genomic_DNA"/>
</dbReference>
<dbReference type="RefSeq" id="WP_186744114.1">
    <property type="nucleotide sequence ID" value="NZ_CP060394.1"/>
</dbReference>
<feature type="domain" description="RNA polymerase sigma factor 70 region 4 type 2" evidence="6">
    <location>
        <begin position="105"/>
        <end position="157"/>
    </location>
</feature>
<keyword evidence="4" id="KW-0804">Transcription</keyword>
<proteinExistence type="inferred from homology"/>
<dbReference type="AlphaFoldDB" id="A0A7G8BKF0"/>
<dbReference type="GO" id="GO:0016987">
    <property type="term" value="F:sigma factor activity"/>
    <property type="evidence" value="ECO:0007669"/>
    <property type="project" value="UniProtKB-KW"/>
</dbReference>
<dbReference type="Gene3D" id="1.10.1740.10">
    <property type="match status" value="1"/>
</dbReference>
<comment type="similarity">
    <text evidence="1">Belongs to the sigma-70 factor family. ECF subfamily.</text>
</comment>